<evidence type="ECO:0000256" key="6">
    <source>
        <dbReference type="SAM" id="Coils"/>
    </source>
</evidence>
<dbReference type="AlphaFoldDB" id="Q24H85"/>
<dbReference type="InterPro" id="IPR000727">
    <property type="entry name" value="T_SNARE_dom"/>
</dbReference>
<keyword evidence="4 7" id="KW-1133">Transmembrane helix</keyword>
<feature type="domain" description="T-SNARE coiled-coil homology" evidence="8">
    <location>
        <begin position="134"/>
        <end position="196"/>
    </location>
</feature>
<evidence type="ECO:0000259" key="8">
    <source>
        <dbReference type="PROSITE" id="PS50192"/>
    </source>
</evidence>
<name>Q24H85_TETTS</name>
<dbReference type="InParanoid" id="Q24H85"/>
<dbReference type="GO" id="GO:0005737">
    <property type="term" value="C:cytoplasm"/>
    <property type="evidence" value="ECO:0007669"/>
    <property type="project" value="UniProtKB-ARBA"/>
</dbReference>
<dbReference type="GO" id="GO:0016192">
    <property type="term" value="P:vesicle-mediated transport"/>
    <property type="evidence" value="ECO:0007669"/>
    <property type="project" value="InterPro"/>
</dbReference>
<evidence type="ECO:0000256" key="4">
    <source>
        <dbReference type="ARBA" id="ARBA00022989"/>
    </source>
</evidence>
<dbReference type="SUPFAM" id="SSF47661">
    <property type="entry name" value="t-snare proteins"/>
    <property type="match status" value="1"/>
</dbReference>
<feature type="coiled-coil region" evidence="6">
    <location>
        <begin position="2"/>
        <end position="68"/>
    </location>
</feature>
<dbReference type="Gene3D" id="1.20.5.110">
    <property type="match status" value="1"/>
</dbReference>
<keyword evidence="3 7" id="KW-0812">Transmembrane</keyword>
<reference evidence="10" key="1">
    <citation type="journal article" date="2006" name="PLoS Biol.">
        <title>Macronuclear genome sequence of the ciliate Tetrahymena thermophila, a model eukaryote.</title>
        <authorList>
            <person name="Eisen J.A."/>
            <person name="Coyne R.S."/>
            <person name="Wu M."/>
            <person name="Wu D."/>
            <person name="Thiagarajan M."/>
            <person name="Wortman J.R."/>
            <person name="Badger J.H."/>
            <person name="Ren Q."/>
            <person name="Amedeo P."/>
            <person name="Jones K.M."/>
            <person name="Tallon L.J."/>
            <person name="Delcher A.L."/>
            <person name="Salzberg S.L."/>
            <person name="Silva J.C."/>
            <person name="Haas B.J."/>
            <person name="Majoros W.H."/>
            <person name="Farzad M."/>
            <person name="Carlton J.M."/>
            <person name="Smith R.K. Jr."/>
            <person name="Garg J."/>
            <person name="Pearlman R.E."/>
            <person name="Karrer K.M."/>
            <person name="Sun L."/>
            <person name="Manning G."/>
            <person name="Elde N.C."/>
            <person name="Turkewitz A.P."/>
            <person name="Asai D.J."/>
            <person name="Wilkes D.E."/>
            <person name="Wang Y."/>
            <person name="Cai H."/>
            <person name="Collins K."/>
            <person name="Stewart B.A."/>
            <person name="Lee S.R."/>
            <person name="Wilamowska K."/>
            <person name="Weinberg Z."/>
            <person name="Ruzzo W.L."/>
            <person name="Wloga D."/>
            <person name="Gaertig J."/>
            <person name="Frankel J."/>
            <person name="Tsao C.-C."/>
            <person name="Gorovsky M.A."/>
            <person name="Keeling P.J."/>
            <person name="Waller R.F."/>
            <person name="Patron N.J."/>
            <person name="Cherry J.M."/>
            <person name="Stover N.A."/>
            <person name="Krieger C.J."/>
            <person name="del Toro C."/>
            <person name="Ryder H.F."/>
            <person name="Williamson S.C."/>
            <person name="Barbeau R.A."/>
            <person name="Hamilton E.P."/>
            <person name="Orias E."/>
        </authorList>
    </citation>
    <scope>NUCLEOTIDE SEQUENCE [LARGE SCALE GENOMIC DNA]</scope>
    <source>
        <strain evidence="10">SB210</strain>
    </source>
</reference>
<dbReference type="FunCoup" id="Q24H85">
    <property type="interactions" value="153"/>
</dbReference>
<dbReference type="HOGENOM" id="CLU_1237211_0_0_1"/>
<accession>Q24H85</accession>
<evidence type="ECO:0000256" key="5">
    <source>
        <dbReference type="ARBA" id="ARBA00023136"/>
    </source>
</evidence>
<keyword evidence="2" id="KW-0813">Transport</keyword>
<dbReference type="PANTHER" id="PTHR12791">
    <property type="entry name" value="GOLGI SNARE BET1-RELATED"/>
    <property type="match status" value="1"/>
</dbReference>
<keyword evidence="6" id="KW-0175">Coiled coil</keyword>
<keyword evidence="5 7" id="KW-0472">Membrane</keyword>
<evidence type="ECO:0000256" key="1">
    <source>
        <dbReference type="ARBA" id="ARBA00004167"/>
    </source>
</evidence>
<protein>
    <submittedName>
        <fullName evidence="9">SNARE domain protein</fullName>
    </submittedName>
</protein>
<dbReference type="OMA" id="ESKTWGI"/>
<evidence type="ECO:0000313" key="10">
    <source>
        <dbReference type="Proteomes" id="UP000009168"/>
    </source>
</evidence>
<comment type="subcellular location">
    <subcellularLocation>
        <location evidence="1">Membrane</location>
        <topology evidence="1">Single-pass membrane protein</topology>
    </subcellularLocation>
</comment>
<feature type="transmembrane region" description="Helical" evidence="7">
    <location>
        <begin position="202"/>
        <end position="223"/>
    </location>
</feature>
<dbReference type="GO" id="GO:0012505">
    <property type="term" value="C:endomembrane system"/>
    <property type="evidence" value="ECO:0007669"/>
    <property type="project" value="UniProtKB-ARBA"/>
</dbReference>
<dbReference type="Proteomes" id="UP000009168">
    <property type="component" value="Unassembled WGS sequence"/>
</dbReference>
<dbReference type="GeneID" id="7842096"/>
<evidence type="ECO:0000256" key="7">
    <source>
        <dbReference type="SAM" id="Phobius"/>
    </source>
</evidence>
<dbReference type="EMBL" id="GG662246">
    <property type="protein sequence ID" value="EAS07140.2"/>
    <property type="molecule type" value="Genomic_DNA"/>
</dbReference>
<dbReference type="RefSeq" id="XP_001027382.2">
    <property type="nucleotide sequence ID" value="XM_001027382.3"/>
</dbReference>
<sequence>MADSFEKIAQQLSRSMNALKAKIQRTPILQPRDKNDIKQDIQEHQQNLDELNNLILSYERNNNKFNLTQNQIQQRKQEVQRLIGLKNEILNIIDGQSTKQMKQDLFNQKQEPKTFKDNYAQPGTSTKQIQQNYQDLQKDQDKHIDKLNENLVITKGIAIQIGQQVEEHIEVLDDIESNVDKGTQKMLTTTGKMKNLIQESKTWGILIGIFAEIAILVLIIIYIN</sequence>
<dbReference type="KEGG" id="tet:TTHERM_01403800"/>
<proteinExistence type="predicted"/>
<dbReference type="InterPro" id="IPR010989">
    <property type="entry name" value="SNARE"/>
</dbReference>
<keyword evidence="10" id="KW-1185">Reference proteome</keyword>
<organism evidence="9 10">
    <name type="scientific">Tetrahymena thermophila (strain SB210)</name>
    <dbReference type="NCBI Taxonomy" id="312017"/>
    <lineage>
        <taxon>Eukaryota</taxon>
        <taxon>Sar</taxon>
        <taxon>Alveolata</taxon>
        <taxon>Ciliophora</taxon>
        <taxon>Intramacronucleata</taxon>
        <taxon>Oligohymenophorea</taxon>
        <taxon>Hymenostomatida</taxon>
        <taxon>Tetrahymenina</taxon>
        <taxon>Tetrahymenidae</taxon>
        <taxon>Tetrahymena</taxon>
    </lineage>
</organism>
<dbReference type="PROSITE" id="PS50192">
    <property type="entry name" value="T_SNARE"/>
    <property type="match status" value="1"/>
</dbReference>
<dbReference type="CDD" id="cd15841">
    <property type="entry name" value="SNARE_Qc"/>
    <property type="match status" value="1"/>
</dbReference>
<gene>
    <name evidence="9" type="ORF">TTHERM_01403800</name>
</gene>
<evidence type="ECO:0000256" key="3">
    <source>
        <dbReference type="ARBA" id="ARBA00022692"/>
    </source>
</evidence>
<evidence type="ECO:0000256" key="2">
    <source>
        <dbReference type="ARBA" id="ARBA00022448"/>
    </source>
</evidence>
<dbReference type="GO" id="GO:0016020">
    <property type="term" value="C:membrane"/>
    <property type="evidence" value="ECO:0007669"/>
    <property type="project" value="UniProtKB-SubCell"/>
</dbReference>
<dbReference type="SUPFAM" id="SSF58038">
    <property type="entry name" value="SNARE fusion complex"/>
    <property type="match status" value="1"/>
</dbReference>
<dbReference type="OrthoDB" id="304058at2759"/>
<evidence type="ECO:0000313" key="9">
    <source>
        <dbReference type="EMBL" id="EAS07140.2"/>
    </source>
</evidence>